<dbReference type="AlphaFoldDB" id="A0AAW8YBW1"/>
<dbReference type="GO" id="GO:0046655">
    <property type="term" value="P:folic acid metabolic process"/>
    <property type="evidence" value="ECO:0007669"/>
    <property type="project" value="TreeGrafter"/>
</dbReference>
<dbReference type="GO" id="GO:0004146">
    <property type="term" value="F:dihydrofolate reductase activity"/>
    <property type="evidence" value="ECO:0007669"/>
    <property type="project" value="UniProtKB-EC"/>
</dbReference>
<evidence type="ECO:0000256" key="3">
    <source>
        <dbReference type="ARBA" id="ARBA00012856"/>
    </source>
</evidence>
<reference evidence="10" key="1">
    <citation type="journal article" date="2023" name="PeerJ">
        <title>Selection and evaluation of lactic acid bacteria from chicken feces in Thailand as potential probiotics.</title>
        <authorList>
            <person name="Khurajog B."/>
            <person name="Disastra Y."/>
            <person name="Lawwyne L.D."/>
            <person name="Sirichokchatchawan W."/>
            <person name="Niyomtham W."/>
            <person name="Yindee J."/>
            <person name="Hampson D.J."/>
            <person name="Prapasarakul N."/>
        </authorList>
    </citation>
    <scope>NUCLEOTIDE SEQUENCE</scope>
    <source>
        <strain evidence="10">BF9</strain>
    </source>
</reference>
<evidence type="ECO:0000313" key="10">
    <source>
        <dbReference type="EMBL" id="MDV2620495.1"/>
    </source>
</evidence>
<dbReference type="InterPro" id="IPR012259">
    <property type="entry name" value="DHFR"/>
</dbReference>
<dbReference type="InterPro" id="IPR024072">
    <property type="entry name" value="DHFR-like_dom_sf"/>
</dbReference>
<dbReference type="RefSeq" id="WP_008841056.1">
    <property type="nucleotide sequence ID" value="NZ_CAKMBA010000001.1"/>
</dbReference>
<evidence type="ECO:0000256" key="2">
    <source>
        <dbReference type="ARBA" id="ARBA00009539"/>
    </source>
</evidence>
<dbReference type="PANTHER" id="PTHR48069">
    <property type="entry name" value="DIHYDROFOLATE REDUCTASE"/>
    <property type="match status" value="1"/>
</dbReference>
<dbReference type="Proteomes" id="UP001280897">
    <property type="component" value="Unassembled WGS sequence"/>
</dbReference>
<proteinExistence type="inferred from homology"/>
<dbReference type="PROSITE" id="PS51330">
    <property type="entry name" value="DHFR_2"/>
    <property type="match status" value="1"/>
</dbReference>
<dbReference type="GeneID" id="57365990"/>
<gene>
    <name evidence="10" type="ORF">R0G89_01930</name>
</gene>
<evidence type="ECO:0000256" key="8">
    <source>
        <dbReference type="RuleBase" id="RU004474"/>
    </source>
</evidence>
<dbReference type="Gene3D" id="3.40.430.10">
    <property type="entry name" value="Dihydrofolate Reductase, subunit A"/>
    <property type="match status" value="1"/>
</dbReference>
<dbReference type="InterPro" id="IPR001796">
    <property type="entry name" value="DHFR_dom"/>
</dbReference>
<dbReference type="EMBL" id="JAWJAV010000001">
    <property type="protein sequence ID" value="MDV2620495.1"/>
    <property type="molecule type" value="Genomic_DNA"/>
</dbReference>
<organism evidence="10 11">
    <name type="scientific">Pediococcus acidilactici</name>
    <dbReference type="NCBI Taxonomy" id="1254"/>
    <lineage>
        <taxon>Bacteria</taxon>
        <taxon>Bacillati</taxon>
        <taxon>Bacillota</taxon>
        <taxon>Bacilli</taxon>
        <taxon>Lactobacillales</taxon>
        <taxon>Lactobacillaceae</taxon>
        <taxon>Pediococcus</taxon>
        <taxon>Pediococcus acidilactici group</taxon>
    </lineage>
</organism>
<accession>A0AAW8YBW1</accession>
<comment type="function">
    <text evidence="7">Key enzyme in folate metabolism. Catalyzes an essential reaction for de novo glycine and purine synthesis, and for DNA precursor synthesis.</text>
</comment>
<comment type="similarity">
    <text evidence="2 7 8">Belongs to the dihydrofolate reductase family.</text>
</comment>
<dbReference type="Pfam" id="PF00186">
    <property type="entry name" value="DHFR_1"/>
    <property type="match status" value="1"/>
</dbReference>
<feature type="domain" description="DHFR" evidence="9">
    <location>
        <begin position="1"/>
        <end position="158"/>
    </location>
</feature>
<comment type="caution">
    <text evidence="10">The sequence shown here is derived from an EMBL/GenBank/DDBJ whole genome shotgun (WGS) entry which is preliminary data.</text>
</comment>
<comment type="catalytic activity">
    <reaction evidence="7">
        <text>(6S)-5,6,7,8-tetrahydrofolate + NADP(+) = 7,8-dihydrofolate + NADPH + H(+)</text>
        <dbReference type="Rhea" id="RHEA:15009"/>
        <dbReference type="ChEBI" id="CHEBI:15378"/>
        <dbReference type="ChEBI" id="CHEBI:57451"/>
        <dbReference type="ChEBI" id="CHEBI:57453"/>
        <dbReference type="ChEBI" id="CHEBI:57783"/>
        <dbReference type="ChEBI" id="CHEBI:58349"/>
        <dbReference type="EC" id="1.5.1.3"/>
    </reaction>
</comment>
<dbReference type="SUPFAM" id="SSF53597">
    <property type="entry name" value="Dihydrofolate reductase-like"/>
    <property type="match status" value="1"/>
</dbReference>
<dbReference type="EC" id="1.5.1.3" evidence="3 7"/>
<dbReference type="PIRSF" id="PIRSF000194">
    <property type="entry name" value="DHFR"/>
    <property type="match status" value="1"/>
</dbReference>
<dbReference type="PRINTS" id="PR00070">
    <property type="entry name" value="DHFR"/>
</dbReference>
<dbReference type="InterPro" id="IPR017925">
    <property type="entry name" value="DHFR_CS"/>
</dbReference>
<dbReference type="GO" id="GO:0006730">
    <property type="term" value="P:one-carbon metabolic process"/>
    <property type="evidence" value="ECO:0007669"/>
    <property type="project" value="UniProtKB-KW"/>
</dbReference>
<protein>
    <recommendedName>
        <fullName evidence="3 7">Dihydrofolate reductase</fullName>
        <ecNumber evidence="3 7">1.5.1.3</ecNumber>
    </recommendedName>
</protein>
<dbReference type="GO" id="GO:0005829">
    <property type="term" value="C:cytosol"/>
    <property type="evidence" value="ECO:0007669"/>
    <property type="project" value="TreeGrafter"/>
</dbReference>
<dbReference type="GO" id="GO:0046452">
    <property type="term" value="P:dihydrofolate metabolic process"/>
    <property type="evidence" value="ECO:0007669"/>
    <property type="project" value="TreeGrafter"/>
</dbReference>
<dbReference type="GO" id="GO:0050661">
    <property type="term" value="F:NADP binding"/>
    <property type="evidence" value="ECO:0007669"/>
    <property type="project" value="InterPro"/>
</dbReference>
<reference evidence="10" key="2">
    <citation type="submission" date="2023-10" db="EMBL/GenBank/DDBJ databases">
        <authorList>
            <person name="Khurajog B."/>
        </authorList>
    </citation>
    <scope>NUCLEOTIDE SEQUENCE</scope>
    <source>
        <strain evidence="10">BF9</strain>
    </source>
</reference>
<evidence type="ECO:0000256" key="7">
    <source>
        <dbReference type="PIRNR" id="PIRNR000194"/>
    </source>
</evidence>
<dbReference type="KEGG" id="paci:A4V11_02170"/>
<keyword evidence="4 7" id="KW-0554">One-carbon metabolism</keyword>
<evidence type="ECO:0000313" key="11">
    <source>
        <dbReference type="Proteomes" id="UP001280897"/>
    </source>
</evidence>
<comment type="pathway">
    <text evidence="1 7">Cofactor biosynthesis; tetrahydrofolate biosynthesis; 5,6,7,8-tetrahydrofolate from 7,8-dihydrofolate: step 1/1.</text>
</comment>
<dbReference type="PROSITE" id="PS00075">
    <property type="entry name" value="DHFR_1"/>
    <property type="match status" value="1"/>
</dbReference>
<evidence type="ECO:0000256" key="1">
    <source>
        <dbReference type="ARBA" id="ARBA00004903"/>
    </source>
</evidence>
<keyword evidence="5 7" id="KW-0521">NADP</keyword>
<dbReference type="PANTHER" id="PTHR48069:SF3">
    <property type="entry name" value="DIHYDROFOLATE REDUCTASE"/>
    <property type="match status" value="1"/>
</dbReference>
<sequence>MITMIWAEDDRHGIGRQQSIPWHIPDDMAFFRQTTLDHSVIMGRKTFESIGRPLPRRTNLVLTHHPEHLPSEVRGFSSYEELLASLTKTEKHFVIGGSAVYHKLMPVADELLITKVTGDFQCDVFAPVVDKQKFTLQEERPGKSVPGVPDHVFQQWVKRN</sequence>
<keyword evidence="6 7" id="KW-0560">Oxidoreductase</keyword>
<evidence type="ECO:0000256" key="6">
    <source>
        <dbReference type="ARBA" id="ARBA00023002"/>
    </source>
</evidence>
<dbReference type="GO" id="GO:0046654">
    <property type="term" value="P:tetrahydrofolate biosynthetic process"/>
    <property type="evidence" value="ECO:0007669"/>
    <property type="project" value="InterPro"/>
</dbReference>
<evidence type="ECO:0000259" key="9">
    <source>
        <dbReference type="PROSITE" id="PS51330"/>
    </source>
</evidence>
<name>A0AAW8YBW1_PEDAC</name>
<evidence type="ECO:0000256" key="5">
    <source>
        <dbReference type="ARBA" id="ARBA00022857"/>
    </source>
</evidence>
<evidence type="ECO:0000256" key="4">
    <source>
        <dbReference type="ARBA" id="ARBA00022563"/>
    </source>
</evidence>
<dbReference type="CDD" id="cd00209">
    <property type="entry name" value="DHFR"/>
    <property type="match status" value="1"/>
</dbReference>